<proteinExistence type="predicted"/>
<sequence length="151" mass="15912">MTSKAAQFAAAYAVLTASHEVADYWVQQDRDAVAKGGHGHEGRVACARHVASYTATQAVALVCADRGLGLGLGWKRIAGALAVSAVTHYVADRSGGRWREEGPSTRLVRFARRTGHSGWLERDPGAGPLLDQAWHRGWIAIAAAVAAGGGR</sequence>
<dbReference type="Proteomes" id="UP001282474">
    <property type="component" value="Unassembled WGS sequence"/>
</dbReference>
<reference evidence="1 2" key="1">
    <citation type="journal article" date="2023" name="Microb. Genom.">
        <title>Mesoterricola silvestris gen. nov., sp. nov., Mesoterricola sediminis sp. nov., Geothrix oryzae sp. nov., Geothrix edaphica sp. nov., Geothrix rubra sp. nov., and Geothrix limicola sp. nov., six novel members of Acidobacteriota isolated from soils.</title>
        <authorList>
            <person name="Weisberg A.J."/>
            <person name="Pearce E."/>
            <person name="Kramer C.G."/>
            <person name="Chang J.H."/>
            <person name="Clarke C.R."/>
        </authorList>
    </citation>
    <scope>NUCLEOTIDE SEQUENCE [LARGE SCALE GENOMIC DNA]</scope>
    <source>
        <strain evidence="1 2">NE20-4-1</strain>
    </source>
</reference>
<accession>A0ABU4N257</accession>
<organism evidence="1 2">
    <name type="scientific">Streptomyces caniscabiei</name>
    <dbReference type="NCBI Taxonomy" id="2746961"/>
    <lineage>
        <taxon>Bacteria</taxon>
        <taxon>Bacillati</taxon>
        <taxon>Actinomycetota</taxon>
        <taxon>Actinomycetes</taxon>
        <taxon>Kitasatosporales</taxon>
        <taxon>Streptomycetaceae</taxon>
        <taxon>Streptomyces</taxon>
    </lineage>
</organism>
<evidence type="ECO:0008006" key="3">
    <source>
        <dbReference type="Google" id="ProtNLM"/>
    </source>
</evidence>
<comment type="caution">
    <text evidence="1">The sequence shown here is derived from an EMBL/GenBank/DDBJ whole genome shotgun (WGS) entry which is preliminary data.</text>
</comment>
<dbReference type="EMBL" id="JARAWJ010000039">
    <property type="protein sequence ID" value="MDX3042583.1"/>
    <property type="molecule type" value="Genomic_DNA"/>
</dbReference>
<evidence type="ECO:0000313" key="1">
    <source>
        <dbReference type="EMBL" id="MDX3042583.1"/>
    </source>
</evidence>
<keyword evidence="2" id="KW-1185">Reference proteome</keyword>
<protein>
    <recommendedName>
        <fullName evidence="3">DUF3307 domain-containing protein</fullName>
    </recommendedName>
</protein>
<gene>
    <name evidence="1" type="ORF">PV383_36180</name>
</gene>
<name>A0ABU4N257_9ACTN</name>
<dbReference type="RefSeq" id="WP_193382888.1">
    <property type="nucleotide sequence ID" value="NZ_JABXWI010000031.1"/>
</dbReference>
<evidence type="ECO:0000313" key="2">
    <source>
        <dbReference type="Proteomes" id="UP001282474"/>
    </source>
</evidence>